<organism evidence="2 3">
    <name type="scientific">Undibacterium flavidum</name>
    <dbReference type="NCBI Taxonomy" id="2762297"/>
    <lineage>
        <taxon>Bacteria</taxon>
        <taxon>Pseudomonadati</taxon>
        <taxon>Pseudomonadota</taxon>
        <taxon>Betaproteobacteria</taxon>
        <taxon>Burkholderiales</taxon>
        <taxon>Oxalobacteraceae</taxon>
        <taxon>Undibacterium</taxon>
    </lineage>
</organism>
<dbReference type="Proteomes" id="UP000624279">
    <property type="component" value="Unassembled WGS sequence"/>
</dbReference>
<evidence type="ECO:0000313" key="2">
    <source>
        <dbReference type="EMBL" id="MBC3874038.1"/>
    </source>
</evidence>
<dbReference type="EMBL" id="JACOGA010000009">
    <property type="protein sequence ID" value="MBC3874038.1"/>
    <property type="molecule type" value="Genomic_DNA"/>
</dbReference>
<evidence type="ECO:0008006" key="4">
    <source>
        <dbReference type="Google" id="ProtNLM"/>
    </source>
</evidence>
<evidence type="ECO:0000256" key="1">
    <source>
        <dbReference type="SAM" id="SignalP"/>
    </source>
</evidence>
<keyword evidence="3" id="KW-1185">Reference proteome</keyword>
<comment type="caution">
    <text evidence="2">The sequence shown here is derived from an EMBL/GenBank/DDBJ whole genome shotgun (WGS) entry which is preliminary data.</text>
</comment>
<feature type="signal peptide" evidence="1">
    <location>
        <begin position="1"/>
        <end position="27"/>
    </location>
</feature>
<accession>A0ABR6YBL7</accession>
<protein>
    <recommendedName>
        <fullName evidence="4">GLPGLI family protein</fullName>
    </recommendedName>
</protein>
<keyword evidence="1" id="KW-0732">Signal</keyword>
<evidence type="ECO:0000313" key="3">
    <source>
        <dbReference type="Proteomes" id="UP000624279"/>
    </source>
</evidence>
<dbReference type="RefSeq" id="WP_186942075.1">
    <property type="nucleotide sequence ID" value="NZ_JACOGA010000009.1"/>
</dbReference>
<name>A0ABR6YBL7_9BURK</name>
<sequence>MRYSTKLVRTMLLAICIGFSLSLSASAQSNSSTKEILTAKPVHWGLHGMLIFGDKNDLYASHLPMFHAPHDRQVIFRFHFSDKKIDAKVKKHFAEKQELWTLEPEEFDLDRLQTNTANALKKFTGKLVQGHFERGGKQRYAMQTVLVDEVLVFNRLTPNETTKGEGIYYVIGQGSTQFLMKKIDRQPDFDVLMSVKNADKSERKLNQIVVTTQDLTLPKKGAITTALQQQLGKHWRSGDVIYFETEDLK</sequence>
<feature type="chain" id="PRO_5045046191" description="GLPGLI family protein" evidence="1">
    <location>
        <begin position="28"/>
        <end position="249"/>
    </location>
</feature>
<gene>
    <name evidence="2" type="ORF">H8K55_10575</name>
</gene>
<reference evidence="2 3" key="1">
    <citation type="submission" date="2020-08" db="EMBL/GenBank/DDBJ databases">
        <title>Novel species isolated from subtropical streams in China.</title>
        <authorList>
            <person name="Lu H."/>
        </authorList>
    </citation>
    <scope>NUCLEOTIDE SEQUENCE [LARGE SCALE GENOMIC DNA]</scope>
    <source>
        <strain evidence="2 3">LX15W</strain>
    </source>
</reference>
<proteinExistence type="predicted"/>